<sequence>MLPQVVMSSLSSFGEAISSWTSGYGSVNQQQCPPLPKGDLIYDVYMGYPENFMWDKRRCVAYVSNLYNASLSIYDPYESKVLETFQFPGLSHPGNTAIDNPLHTSGLVLRPDSYRAETLEIVVDNGDAFFSNGLNVSGPDYLLTMDLSTKEVTNKLHLNNGLYAGYADAELGTDGNTYVLGTYKANILRVTPDKKVSTFYVEKPLGPPRLYGYTGITHVGDTLIANNNIIGQFVRFNVHAEEGTPIVIKQTPYHNFTTSNVLNLPEKYNDTIMLATENATPEHPSGGVGVFRSRDQLFHEVEFLGFIPSRLTQALATSARQMADRIYVVSVYTDGANITVAGHTSKFVFQDFSDEVDALVYAQEEEL</sequence>
<dbReference type="Proteomes" id="UP000293360">
    <property type="component" value="Unassembled WGS sequence"/>
</dbReference>
<accession>A0A4Q4TW69</accession>
<evidence type="ECO:0000313" key="2">
    <source>
        <dbReference type="Proteomes" id="UP000293360"/>
    </source>
</evidence>
<dbReference type="AlphaFoldDB" id="A0A4Q4TW69"/>
<keyword evidence="2" id="KW-1185">Reference proteome</keyword>
<dbReference type="CDD" id="cd12811">
    <property type="entry name" value="MALA"/>
    <property type="match status" value="1"/>
</dbReference>
<organism evidence="1 2">
    <name type="scientific">Monosporascus ibericus</name>
    <dbReference type="NCBI Taxonomy" id="155417"/>
    <lineage>
        <taxon>Eukaryota</taxon>
        <taxon>Fungi</taxon>
        <taxon>Dikarya</taxon>
        <taxon>Ascomycota</taxon>
        <taxon>Pezizomycotina</taxon>
        <taxon>Sordariomycetes</taxon>
        <taxon>Xylariomycetidae</taxon>
        <taxon>Xylariales</taxon>
        <taxon>Xylariales incertae sedis</taxon>
        <taxon>Monosporascus</taxon>
    </lineage>
</organism>
<dbReference type="EMBL" id="QJNU01000006">
    <property type="protein sequence ID" value="RYP11162.1"/>
    <property type="molecule type" value="Genomic_DNA"/>
</dbReference>
<dbReference type="STRING" id="155417.A0A4Q4TW69"/>
<protein>
    <recommendedName>
        <fullName evidence="3">TRI14</fullName>
    </recommendedName>
</protein>
<proteinExistence type="predicted"/>
<dbReference type="SUPFAM" id="SSF63829">
    <property type="entry name" value="Calcium-dependent phosphotriesterase"/>
    <property type="match status" value="1"/>
</dbReference>
<dbReference type="OrthoDB" id="4434395at2759"/>
<evidence type="ECO:0000313" key="1">
    <source>
        <dbReference type="EMBL" id="RYP11162.1"/>
    </source>
</evidence>
<comment type="caution">
    <text evidence="1">The sequence shown here is derived from an EMBL/GenBank/DDBJ whole genome shotgun (WGS) entry which is preliminary data.</text>
</comment>
<name>A0A4Q4TW69_9PEZI</name>
<dbReference type="InterPro" id="IPR054550">
    <property type="entry name" value="Mala_s_1-like"/>
</dbReference>
<evidence type="ECO:0008006" key="3">
    <source>
        <dbReference type="Google" id="ProtNLM"/>
    </source>
</evidence>
<reference evidence="1 2" key="1">
    <citation type="submission" date="2018-06" db="EMBL/GenBank/DDBJ databases">
        <title>Complete Genomes of Monosporascus.</title>
        <authorList>
            <person name="Robinson A.J."/>
            <person name="Natvig D.O."/>
        </authorList>
    </citation>
    <scope>NUCLEOTIDE SEQUENCE [LARGE SCALE GENOMIC DNA]</scope>
    <source>
        <strain evidence="1 2">CBS 110550</strain>
    </source>
</reference>
<gene>
    <name evidence="1" type="ORF">DL764_000233</name>
</gene>